<dbReference type="Proteomes" id="UP000176405">
    <property type="component" value="Unassembled WGS sequence"/>
</dbReference>
<sequence length="134" mass="15703">MIQELPPIIQQVGFDFPFDFENDPKKIWLIELPVFKIPIGRLTWHLETPFWSSENGYYDLSPKQLLESPELSPYHYQKTITANLDYPIDYVFYKGRDKIIDGLHRLTKANILGMEKVLVREVPLKTLLRVIGSL</sequence>
<gene>
    <name evidence="1" type="ORF">A3E45_03140</name>
</gene>
<dbReference type="EMBL" id="MFDH01000028">
    <property type="protein sequence ID" value="OGE35099.1"/>
    <property type="molecule type" value="Genomic_DNA"/>
</dbReference>
<dbReference type="AlphaFoldDB" id="A0A1F5K2H1"/>
<comment type="caution">
    <text evidence="1">The sequence shown here is derived from an EMBL/GenBank/DDBJ whole genome shotgun (WGS) entry which is preliminary data.</text>
</comment>
<accession>A0A1F5K2H1</accession>
<name>A0A1F5K2H1_9BACT</name>
<evidence type="ECO:0000313" key="2">
    <source>
        <dbReference type="Proteomes" id="UP000176405"/>
    </source>
</evidence>
<organism evidence="1 2">
    <name type="scientific">Candidatus Daviesbacteria bacterium RIFCSPHIGHO2_12_FULL_43_11</name>
    <dbReference type="NCBI Taxonomy" id="1797780"/>
    <lineage>
        <taxon>Bacteria</taxon>
        <taxon>Candidatus Daviesiibacteriota</taxon>
    </lineage>
</organism>
<evidence type="ECO:0000313" key="1">
    <source>
        <dbReference type="EMBL" id="OGE35099.1"/>
    </source>
</evidence>
<proteinExistence type="predicted"/>
<dbReference type="STRING" id="1797780.A3E45_03140"/>
<protein>
    <recommendedName>
        <fullName evidence="3">ParB/Sulfiredoxin domain-containing protein</fullName>
    </recommendedName>
</protein>
<evidence type="ECO:0008006" key="3">
    <source>
        <dbReference type="Google" id="ProtNLM"/>
    </source>
</evidence>
<reference evidence="1 2" key="1">
    <citation type="journal article" date="2016" name="Nat. Commun.">
        <title>Thousands of microbial genomes shed light on interconnected biogeochemical processes in an aquifer system.</title>
        <authorList>
            <person name="Anantharaman K."/>
            <person name="Brown C.T."/>
            <person name="Hug L.A."/>
            <person name="Sharon I."/>
            <person name="Castelle C.J."/>
            <person name="Probst A.J."/>
            <person name="Thomas B.C."/>
            <person name="Singh A."/>
            <person name="Wilkins M.J."/>
            <person name="Karaoz U."/>
            <person name="Brodie E.L."/>
            <person name="Williams K.H."/>
            <person name="Hubbard S.S."/>
            <person name="Banfield J.F."/>
        </authorList>
    </citation>
    <scope>NUCLEOTIDE SEQUENCE [LARGE SCALE GENOMIC DNA]</scope>
</reference>